<evidence type="ECO:0000313" key="1">
    <source>
        <dbReference type="EMBL" id="RSC02496.1"/>
    </source>
</evidence>
<dbReference type="AlphaFoldDB" id="A0A427NI88"/>
<protein>
    <submittedName>
        <fullName evidence="1">Uncharacterized protein</fullName>
    </submittedName>
</protein>
<evidence type="ECO:0000313" key="2">
    <source>
        <dbReference type="Proteomes" id="UP000272140"/>
    </source>
</evidence>
<dbReference type="EMBL" id="RKIO01000004">
    <property type="protein sequence ID" value="RSC02496.1"/>
    <property type="molecule type" value="Genomic_DNA"/>
</dbReference>
<name>A0A427NI88_9BURK</name>
<reference evidence="2" key="1">
    <citation type="submission" date="2018-11" db="EMBL/GenBank/DDBJ databases">
        <title>FDA dAtabase for Regulatory Grade micrObial Sequences (FDA-ARGOS): Supporting development and validation of Infectious Disease Dx tests.</title>
        <authorList>
            <person name="Goldberg B."/>
            <person name="Campos J."/>
            <person name="Tallon L."/>
            <person name="Sadzewicz L."/>
            <person name="Zhao X."/>
            <person name="Vavikolanu K."/>
            <person name="Mehta A."/>
            <person name="Aluvathingal J."/>
            <person name="Nadendla S."/>
            <person name="Geyer C."/>
            <person name="Nandy P."/>
            <person name="Yan Y."/>
            <person name="Sichtig H."/>
        </authorList>
    </citation>
    <scope>NUCLEOTIDE SEQUENCE [LARGE SCALE GENOMIC DNA]</scope>
    <source>
        <strain evidence="2">FDAARGOS_544</strain>
    </source>
</reference>
<comment type="caution">
    <text evidence="1">The sequence shown here is derived from an EMBL/GenBank/DDBJ whole genome shotgun (WGS) entry which is preliminary data.</text>
</comment>
<gene>
    <name evidence="1" type="ORF">EGT41_23975</name>
</gene>
<proteinExistence type="predicted"/>
<organism evidence="1 2">
    <name type="scientific">Burkholderia cenocepacia</name>
    <dbReference type="NCBI Taxonomy" id="95486"/>
    <lineage>
        <taxon>Bacteria</taxon>
        <taxon>Pseudomonadati</taxon>
        <taxon>Pseudomonadota</taxon>
        <taxon>Betaproteobacteria</taxon>
        <taxon>Burkholderiales</taxon>
        <taxon>Burkholderiaceae</taxon>
        <taxon>Burkholderia</taxon>
        <taxon>Burkholderia cepacia complex</taxon>
    </lineage>
</organism>
<sequence>MREVSQASAATAIHAIPAIECWLPDGSGQIVGIESVVHNGKCALFQNEGRTLAIRPTALQFGERQSGQTLRTERLRQSGSQCFDIHVAAPPAIA</sequence>
<dbReference type="Proteomes" id="UP000272140">
    <property type="component" value="Unassembled WGS sequence"/>
</dbReference>
<accession>A0A427NI88</accession>